<evidence type="ECO:0000256" key="1">
    <source>
        <dbReference type="ARBA" id="ARBA00022490"/>
    </source>
</evidence>
<organism evidence="8 9">
    <name type="scientific">Heliobacterium chlorum</name>
    <dbReference type="NCBI Taxonomy" id="2698"/>
    <lineage>
        <taxon>Bacteria</taxon>
        <taxon>Bacillati</taxon>
        <taxon>Bacillota</taxon>
        <taxon>Clostridia</taxon>
        <taxon>Eubacteriales</taxon>
        <taxon>Heliobacteriaceae</taxon>
        <taxon>Heliobacterium</taxon>
    </lineage>
</organism>
<keyword evidence="9" id="KW-1185">Reference proteome</keyword>
<proteinExistence type="inferred from homology"/>
<keyword evidence="3 5" id="KW-0808">Transferase</keyword>
<evidence type="ECO:0000256" key="2">
    <source>
        <dbReference type="ARBA" id="ARBA00022676"/>
    </source>
</evidence>
<evidence type="ECO:0000256" key="5">
    <source>
        <dbReference type="HAMAP-Rule" id="MF_01184"/>
    </source>
</evidence>
<comment type="caution">
    <text evidence="8">The sequence shown here is derived from an EMBL/GenBank/DDBJ whole genome shotgun (WGS) entry which is preliminary data.</text>
</comment>
<evidence type="ECO:0000256" key="4">
    <source>
        <dbReference type="ARBA" id="ARBA00022726"/>
    </source>
</evidence>
<name>A0ABR7T1M7_HELCL</name>
<comment type="pathway">
    <text evidence="5">Purine metabolism; XMP biosynthesis via salvage pathway; XMP from xanthine: step 1/1.</text>
</comment>
<comment type="similarity">
    <text evidence="5">Belongs to the purine/pyrimidine phosphoribosyltransferase family. Xpt subfamily.</text>
</comment>
<comment type="subunit">
    <text evidence="5">Homodimer.</text>
</comment>
<evidence type="ECO:0000256" key="3">
    <source>
        <dbReference type="ARBA" id="ARBA00022679"/>
    </source>
</evidence>
<dbReference type="PANTHER" id="PTHR43864:SF1">
    <property type="entry name" value="XANTHINE PHOSPHORIBOSYLTRANSFERASE"/>
    <property type="match status" value="1"/>
</dbReference>
<dbReference type="SUPFAM" id="SSF53271">
    <property type="entry name" value="PRTase-like"/>
    <property type="match status" value="1"/>
</dbReference>
<protein>
    <recommendedName>
        <fullName evidence="5 6">Xanthine phosphoribosyltransferase</fullName>
        <shortName evidence="5">XPRTase</shortName>
        <ecNumber evidence="5 6">2.4.2.22</ecNumber>
    </recommendedName>
</protein>
<comment type="catalytic activity">
    <reaction evidence="5">
        <text>XMP + diphosphate = xanthine + 5-phospho-alpha-D-ribose 1-diphosphate</text>
        <dbReference type="Rhea" id="RHEA:10800"/>
        <dbReference type="ChEBI" id="CHEBI:17712"/>
        <dbReference type="ChEBI" id="CHEBI:33019"/>
        <dbReference type="ChEBI" id="CHEBI:57464"/>
        <dbReference type="ChEBI" id="CHEBI:58017"/>
        <dbReference type="EC" id="2.4.2.22"/>
    </reaction>
</comment>
<evidence type="ECO:0000313" key="8">
    <source>
        <dbReference type="EMBL" id="MBC9784685.1"/>
    </source>
</evidence>
<reference evidence="8 9" key="1">
    <citation type="submission" date="2020-07" db="EMBL/GenBank/DDBJ databases">
        <title>Draft whole-genome sequence of Heliobacterium chlorum DSM 3682, type strain.</title>
        <authorList>
            <person name="Kyndt J.A."/>
            <person name="Meyer T.E."/>
            <person name="Imhoff J.F."/>
        </authorList>
    </citation>
    <scope>NUCLEOTIDE SEQUENCE [LARGE SCALE GENOMIC DNA]</scope>
    <source>
        <strain evidence="8 9">DSM 3682</strain>
    </source>
</reference>
<gene>
    <name evidence="5" type="primary">xpt</name>
    <name evidence="8" type="ORF">H1S01_09195</name>
</gene>
<evidence type="ECO:0000313" key="9">
    <source>
        <dbReference type="Proteomes" id="UP000617402"/>
    </source>
</evidence>
<feature type="binding site" evidence="5">
    <location>
        <position position="20"/>
    </location>
    <ligand>
        <name>xanthine</name>
        <dbReference type="ChEBI" id="CHEBI:17712"/>
    </ligand>
</feature>
<dbReference type="EMBL" id="JACVHF010000007">
    <property type="protein sequence ID" value="MBC9784685.1"/>
    <property type="molecule type" value="Genomic_DNA"/>
</dbReference>
<dbReference type="EC" id="2.4.2.22" evidence="5 6"/>
<dbReference type="InterPro" id="IPR010079">
    <property type="entry name" value="Xanthine_PRibTrfase"/>
</dbReference>
<feature type="domain" description="Phosphoribosyltransferase" evidence="7">
    <location>
        <begin position="48"/>
        <end position="161"/>
    </location>
</feature>
<dbReference type="NCBIfam" id="TIGR01744">
    <property type="entry name" value="XPRTase"/>
    <property type="match status" value="1"/>
</dbReference>
<comment type="function">
    <text evidence="5">Converts the preformed base xanthine, a product of nucleic acid breakdown, to xanthosine 5'-monophosphate (XMP), so it can be reused for RNA or DNA synthesis.</text>
</comment>
<accession>A0ABR7T1M7</accession>
<dbReference type="InterPro" id="IPR050118">
    <property type="entry name" value="Pur/Pyrimidine_PRTase"/>
</dbReference>
<feature type="binding site" evidence="5">
    <location>
        <position position="27"/>
    </location>
    <ligand>
        <name>xanthine</name>
        <dbReference type="ChEBI" id="CHEBI:17712"/>
    </ligand>
</feature>
<evidence type="ECO:0000256" key="6">
    <source>
        <dbReference type="NCBIfam" id="TIGR01744"/>
    </source>
</evidence>
<dbReference type="GO" id="GO:0000310">
    <property type="term" value="F:xanthine phosphoribosyltransferase activity"/>
    <property type="evidence" value="ECO:0007669"/>
    <property type="project" value="UniProtKB-EC"/>
</dbReference>
<keyword evidence="1 5" id="KW-0963">Cytoplasm</keyword>
<dbReference type="InterPro" id="IPR029057">
    <property type="entry name" value="PRTase-like"/>
</dbReference>
<keyword evidence="2 5" id="KW-0328">Glycosyltransferase</keyword>
<dbReference type="Gene3D" id="3.40.50.2020">
    <property type="match status" value="1"/>
</dbReference>
<dbReference type="HAMAP" id="MF_01184">
    <property type="entry name" value="XPRTase"/>
    <property type="match status" value="1"/>
</dbReference>
<dbReference type="RefSeq" id="WP_188039890.1">
    <property type="nucleotide sequence ID" value="NZ_JACVHF010000007.1"/>
</dbReference>
<dbReference type="Pfam" id="PF00156">
    <property type="entry name" value="Pribosyltran"/>
    <property type="match status" value="1"/>
</dbReference>
<dbReference type="CDD" id="cd06223">
    <property type="entry name" value="PRTases_typeI"/>
    <property type="match status" value="1"/>
</dbReference>
<dbReference type="InterPro" id="IPR000836">
    <property type="entry name" value="PRTase_dom"/>
</dbReference>
<evidence type="ECO:0000259" key="7">
    <source>
        <dbReference type="Pfam" id="PF00156"/>
    </source>
</evidence>
<feature type="binding site" evidence="5">
    <location>
        <begin position="127"/>
        <end position="131"/>
    </location>
    <ligand>
        <name>5-phospho-alpha-D-ribose 1-diphosphate</name>
        <dbReference type="ChEBI" id="CHEBI:58017"/>
    </ligand>
</feature>
<keyword evidence="4 5" id="KW-0660">Purine salvage</keyword>
<dbReference type="NCBIfam" id="NF006671">
    <property type="entry name" value="PRK09219.1"/>
    <property type="match status" value="1"/>
</dbReference>
<sequence length="188" mass="20548">MQELKERILVDGEVIGSNILKVDSFLNHQLDPAFIMRMGEELATRFTDAGITRVLTVEASGIVVASAVGLTLGVPVVFAKKKKASTQNDVYRSQIYSFTRQESVDITVSKRYLQPDDTVLIIDDFLAHGEALKGLVDIVKQSGARLAGAGIVIEKRFQRGAEQLRATGMRIEALAAIEAMEPGNIRFA</sequence>
<dbReference type="PANTHER" id="PTHR43864">
    <property type="entry name" value="HYPOXANTHINE/GUANINE PHOSPHORIBOSYLTRANSFERASE"/>
    <property type="match status" value="1"/>
</dbReference>
<dbReference type="Proteomes" id="UP000617402">
    <property type="component" value="Unassembled WGS sequence"/>
</dbReference>
<comment type="subcellular location">
    <subcellularLocation>
        <location evidence="5">Cytoplasm</location>
    </subcellularLocation>
</comment>
<feature type="binding site" evidence="5">
    <location>
        <position position="155"/>
    </location>
    <ligand>
        <name>xanthine</name>
        <dbReference type="ChEBI" id="CHEBI:17712"/>
    </ligand>
</feature>